<name>A0A1H3K2E9_9EURY</name>
<dbReference type="Pfam" id="PF25958">
    <property type="entry name" value="DUF7995"/>
    <property type="match status" value="1"/>
</dbReference>
<evidence type="ECO:0000259" key="2">
    <source>
        <dbReference type="Pfam" id="PF25958"/>
    </source>
</evidence>
<organism evidence="3 4">
    <name type="scientific">Halobellus clavatus</name>
    <dbReference type="NCBI Taxonomy" id="660517"/>
    <lineage>
        <taxon>Archaea</taxon>
        <taxon>Methanobacteriati</taxon>
        <taxon>Methanobacteriota</taxon>
        <taxon>Stenosarchaea group</taxon>
        <taxon>Halobacteria</taxon>
        <taxon>Halobacteriales</taxon>
        <taxon>Haloferacaceae</taxon>
        <taxon>Halobellus</taxon>
    </lineage>
</organism>
<dbReference type="STRING" id="660517.SAMN04487946_11663"/>
<feature type="domain" description="DUF7995" evidence="2">
    <location>
        <begin position="24"/>
        <end position="186"/>
    </location>
</feature>
<keyword evidence="4" id="KW-1185">Reference proteome</keyword>
<evidence type="ECO:0000256" key="1">
    <source>
        <dbReference type="SAM" id="Coils"/>
    </source>
</evidence>
<dbReference type="InterPro" id="IPR058308">
    <property type="entry name" value="DUF7995"/>
</dbReference>
<sequence>MGAGAAGASEQRLPVRRRFEVFEMHMVIYALVEASTHDDALATGKTVFDRLVGADPHAGAVFDYHVTFDEEDTSVAGKARWGELPTAAPVDSDDGQDLLERGWEATKEEFERNLERVKEALNELSDEEIMRDEDLARHAFHQVGAYDGPTIFLYNEHANGIRHREQLDRVLEESEELWIVPADVHF</sequence>
<proteinExistence type="predicted"/>
<feature type="coiled-coil region" evidence="1">
    <location>
        <begin position="100"/>
        <end position="127"/>
    </location>
</feature>
<gene>
    <name evidence="3" type="ORF">SAMN04487946_11663</name>
</gene>
<evidence type="ECO:0000313" key="3">
    <source>
        <dbReference type="EMBL" id="SDY45694.1"/>
    </source>
</evidence>
<keyword evidence="1" id="KW-0175">Coiled coil</keyword>
<dbReference type="Proteomes" id="UP000199170">
    <property type="component" value="Unassembled WGS sequence"/>
</dbReference>
<reference evidence="4" key="1">
    <citation type="submission" date="2016-10" db="EMBL/GenBank/DDBJ databases">
        <authorList>
            <person name="Varghese N."/>
            <person name="Submissions S."/>
        </authorList>
    </citation>
    <scope>NUCLEOTIDE SEQUENCE [LARGE SCALE GENOMIC DNA]</scope>
    <source>
        <strain evidence="4">CGMCC 1.10118</strain>
    </source>
</reference>
<evidence type="ECO:0000313" key="4">
    <source>
        <dbReference type="Proteomes" id="UP000199170"/>
    </source>
</evidence>
<dbReference type="AlphaFoldDB" id="A0A1H3K2E9"/>
<accession>A0A1H3K2E9</accession>
<protein>
    <recommendedName>
        <fullName evidence="2">DUF7995 domain-containing protein</fullName>
    </recommendedName>
</protein>
<dbReference type="EMBL" id="FNPB01000016">
    <property type="protein sequence ID" value="SDY45694.1"/>
    <property type="molecule type" value="Genomic_DNA"/>
</dbReference>